<dbReference type="PANTHER" id="PTHR43290">
    <property type="entry name" value="MEVALONATE KINASE"/>
    <property type="match status" value="1"/>
</dbReference>
<evidence type="ECO:0000259" key="10">
    <source>
        <dbReference type="Pfam" id="PF00288"/>
    </source>
</evidence>
<evidence type="ECO:0000256" key="6">
    <source>
        <dbReference type="ARBA" id="ARBA00022840"/>
    </source>
</evidence>
<keyword evidence="7" id="KW-0460">Magnesium</keyword>
<dbReference type="Proteomes" id="UP001500503">
    <property type="component" value="Unassembled WGS sequence"/>
</dbReference>
<protein>
    <recommendedName>
        <fullName evidence="14">Galactokinase</fullName>
    </recommendedName>
</protein>
<dbReference type="SUPFAM" id="SSF54211">
    <property type="entry name" value="Ribosomal protein S5 domain 2-like"/>
    <property type="match status" value="1"/>
</dbReference>
<feature type="domain" description="GHMP kinase N-terminal" evidence="10">
    <location>
        <begin position="61"/>
        <end position="126"/>
    </location>
</feature>
<evidence type="ECO:0000256" key="4">
    <source>
        <dbReference type="ARBA" id="ARBA00022741"/>
    </source>
</evidence>
<organism evidence="12 13">
    <name type="scientific">Actinoallomurus oryzae</name>
    <dbReference type="NCBI Taxonomy" id="502180"/>
    <lineage>
        <taxon>Bacteria</taxon>
        <taxon>Bacillati</taxon>
        <taxon>Actinomycetota</taxon>
        <taxon>Actinomycetes</taxon>
        <taxon>Streptosporangiales</taxon>
        <taxon>Thermomonosporaceae</taxon>
        <taxon>Actinoallomurus</taxon>
    </lineage>
</organism>
<dbReference type="Pfam" id="PF08544">
    <property type="entry name" value="GHMP_kinases_C"/>
    <property type="match status" value="1"/>
</dbReference>
<evidence type="ECO:0000256" key="7">
    <source>
        <dbReference type="ARBA" id="ARBA00022842"/>
    </source>
</evidence>
<evidence type="ECO:0000256" key="3">
    <source>
        <dbReference type="ARBA" id="ARBA00022679"/>
    </source>
</evidence>
<evidence type="ECO:0000256" key="1">
    <source>
        <dbReference type="ARBA" id="ARBA00022490"/>
    </source>
</evidence>
<dbReference type="EMBL" id="BAABHF010000010">
    <property type="protein sequence ID" value="GAA4485988.1"/>
    <property type="molecule type" value="Genomic_DNA"/>
</dbReference>
<sequence length="299" mass="32317">MRVCLCGEDLDWLGYRCIAAAIDQRVSVTLTETAGAEFFDERILDHVWSLVGGDPDAPRPRVRVAQDAPLAAGLGSSSAVALCAARLYHARLHGPALSDERAVEVAYEAERRVTRGGGMDQVAIARRGIVRLQGTRERRPPAVVEHITDAAQVAGLGMAVFDSRSRKDSGKHLARVRERDLARDPRQARYCEIVDQLTEGAWTAIRSRDWPGLGTIMNQAHAAMRDLQDMSTPAIEAIRDIALSAGFDGVKITGSGSGGCLVGVVSRVSLGEAVRRVGELASTRRIRLDCLPVRVDMGT</sequence>
<keyword evidence="5" id="KW-0418">Kinase</keyword>
<keyword evidence="13" id="KW-1185">Reference proteome</keyword>
<evidence type="ECO:0000313" key="13">
    <source>
        <dbReference type="Proteomes" id="UP001500503"/>
    </source>
</evidence>
<evidence type="ECO:0000256" key="9">
    <source>
        <dbReference type="ARBA" id="ARBA00029438"/>
    </source>
</evidence>
<evidence type="ECO:0000256" key="2">
    <source>
        <dbReference type="ARBA" id="ARBA00022516"/>
    </source>
</evidence>
<dbReference type="InterPro" id="IPR006204">
    <property type="entry name" value="GHMP_kinase_N_dom"/>
</dbReference>
<name>A0ABP8PGU0_9ACTN</name>
<dbReference type="SUPFAM" id="SSF55060">
    <property type="entry name" value="GHMP Kinase, C-terminal domain"/>
    <property type="match status" value="1"/>
</dbReference>
<dbReference type="Gene3D" id="3.30.230.10">
    <property type="match status" value="1"/>
</dbReference>
<keyword evidence="3" id="KW-0808">Transferase</keyword>
<comment type="caution">
    <text evidence="12">The sequence shown here is derived from an EMBL/GenBank/DDBJ whole genome shotgun (WGS) entry which is preliminary data.</text>
</comment>
<evidence type="ECO:0008006" key="14">
    <source>
        <dbReference type="Google" id="ProtNLM"/>
    </source>
</evidence>
<evidence type="ECO:0000256" key="5">
    <source>
        <dbReference type="ARBA" id="ARBA00022777"/>
    </source>
</evidence>
<dbReference type="InterPro" id="IPR036554">
    <property type="entry name" value="GHMP_kinase_C_sf"/>
</dbReference>
<proteinExistence type="predicted"/>
<keyword evidence="6" id="KW-0067">ATP-binding</keyword>
<dbReference type="PRINTS" id="PR00959">
    <property type="entry name" value="MEVGALKINASE"/>
</dbReference>
<gene>
    <name evidence="12" type="ORF">GCM10023191_011430</name>
</gene>
<dbReference type="InterPro" id="IPR020568">
    <property type="entry name" value="Ribosomal_Su5_D2-typ_SF"/>
</dbReference>
<dbReference type="Pfam" id="PF00288">
    <property type="entry name" value="GHMP_kinases_N"/>
    <property type="match status" value="1"/>
</dbReference>
<dbReference type="Gene3D" id="3.30.70.890">
    <property type="entry name" value="GHMP kinase, C-terminal domain"/>
    <property type="match status" value="1"/>
</dbReference>
<dbReference type="InterPro" id="IPR014721">
    <property type="entry name" value="Ribsml_uS5_D2-typ_fold_subgr"/>
</dbReference>
<reference evidence="13" key="1">
    <citation type="journal article" date="2019" name="Int. J. Syst. Evol. Microbiol.">
        <title>The Global Catalogue of Microorganisms (GCM) 10K type strain sequencing project: providing services to taxonomists for standard genome sequencing and annotation.</title>
        <authorList>
            <consortium name="The Broad Institute Genomics Platform"/>
            <consortium name="The Broad Institute Genome Sequencing Center for Infectious Disease"/>
            <person name="Wu L."/>
            <person name="Ma J."/>
        </authorList>
    </citation>
    <scope>NUCLEOTIDE SEQUENCE [LARGE SCALE GENOMIC DNA]</scope>
    <source>
        <strain evidence="13">JCM 17933</strain>
    </source>
</reference>
<evidence type="ECO:0000256" key="8">
    <source>
        <dbReference type="ARBA" id="ARBA00023098"/>
    </source>
</evidence>
<keyword evidence="2" id="KW-0444">Lipid biosynthesis</keyword>
<feature type="domain" description="GHMP kinase C-terminal" evidence="11">
    <location>
        <begin position="204"/>
        <end position="278"/>
    </location>
</feature>
<dbReference type="InterPro" id="IPR006205">
    <property type="entry name" value="Mev_gal_kin"/>
</dbReference>
<keyword evidence="1" id="KW-0963">Cytoplasm</keyword>
<comment type="pathway">
    <text evidence="9">Isoprenoid biosynthesis; isopentenyl diphosphate biosynthesis via mevalonate pathway; isopentenyl diphosphate from (R)-mevalonate: step 1/3.</text>
</comment>
<keyword evidence="8" id="KW-0443">Lipid metabolism</keyword>
<evidence type="ECO:0000259" key="11">
    <source>
        <dbReference type="Pfam" id="PF08544"/>
    </source>
</evidence>
<accession>A0ABP8PGU0</accession>
<dbReference type="PANTHER" id="PTHR43290:SF2">
    <property type="entry name" value="MEVALONATE KINASE"/>
    <property type="match status" value="1"/>
</dbReference>
<dbReference type="InterPro" id="IPR013750">
    <property type="entry name" value="GHMP_kinase_C_dom"/>
</dbReference>
<evidence type="ECO:0000313" key="12">
    <source>
        <dbReference type="EMBL" id="GAA4485988.1"/>
    </source>
</evidence>
<keyword evidence="4" id="KW-0547">Nucleotide-binding</keyword>